<dbReference type="AlphaFoldDB" id="D5ETJ7"/>
<proteinExistence type="predicted"/>
<evidence type="ECO:0000256" key="2">
    <source>
        <dbReference type="SAM" id="SignalP"/>
    </source>
</evidence>
<name>D5ETJ7_XYLR2</name>
<dbReference type="Proteomes" id="UP000000927">
    <property type="component" value="Chromosome"/>
</dbReference>
<keyword evidence="4" id="KW-1185">Reference proteome</keyword>
<protein>
    <submittedName>
        <fullName evidence="3">Lipoprotein</fullName>
    </submittedName>
</protein>
<evidence type="ECO:0000313" key="3">
    <source>
        <dbReference type="EMBL" id="ADE81822.1"/>
    </source>
</evidence>
<dbReference type="Gene3D" id="1.20.120.20">
    <property type="entry name" value="Apolipoprotein"/>
    <property type="match status" value="1"/>
</dbReference>
<dbReference type="KEGG" id="pru:PRU_1656"/>
<feature type="chain" id="PRO_5003071744" evidence="2">
    <location>
        <begin position="29"/>
        <end position="215"/>
    </location>
</feature>
<sequence length="215" mass="22376">MFYLKIQSIMKKVLIAVVACMAMGFASCGNKTQAPIEVTDSTTVEQADEVAALTITALTEQIEAKDANKLQETLASVQEQVKEFVTKNPELAKKYVTKVQEFLKANAEQIKAFAGDNAAVAAAVETLTVTPAETFVNGLTSAVGGVQEAGQAAVDQTVDAANAAVEGAKKAGQDAVDNTKKAAEDAANAAKEDAKKKANDAIDEGANKLKKGLGL</sequence>
<feature type="region of interest" description="Disordered" evidence="1">
    <location>
        <begin position="182"/>
        <end position="202"/>
    </location>
</feature>
<dbReference type="HOGENOM" id="CLU_104177_0_0_10"/>
<keyword evidence="2" id="KW-0732">Signal</keyword>
<accession>D5ETJ7</accession>
<organism evidence="3 4">
    <name type="scientific">Xylanibacter ruminicola (strain ATCC 19189 / DSM 19721 / CIP 105475 / JCM 8958 / 23)</name>
    <name type="common">Prevotella ruminicola</name>
    <dbReference type="NCBI Taxonomy" id="264731"/>
    <lineage>
        <taxon>Bacteria</taxon>
        <taxon>Pseudomonadati</taxon>
        <taxon>Bacteroidota</taxon>
        <taxon>Bacteroidia</taxon>
        <taxon>Bacteroidales</taxon>
        <taxon>Prevotellaceae</taxon>
        <taxon>Xylanibacter</taxon>
    </lineage>
</organism>
<dbReference type="EMBL" id="CP002006">
    <property type="protein sequence ID" value="ADE81822.1"/>
    <property type="molecule type" value="Genomic_DNA"/>
</dbReference>
<feature type="compositionally biased region" description="Basic and acidic residues" evidence="1">
    <location>
        <begin position="182"/>
        <end position="200"/>
    </location>
</feature>
<dbReference type="PROSITE" id="PS51257">
    <property type="entry name" value="PROKAR_LIPOPROTEIN"/>
    <property type="match status" value="1"/>
</dbReference>
<reference evidence="3 4" key="1">
    <citation type="journal article" date="2010" name="Microb. Ecol.">
        <title>Comparative genome analysis of Prevotella ruminicola and Prevotella bryantii: insights into their environmental niche.</title>
        <authorList>
            <consortium name="North American Consortium for Rumen Bacteria"/>
            <person name="Purushe J."/>
            <person name="Fouts D.E."/>
            <person name="Morrison M."/>
            <person name="White B.A."/>
            <person name="Mackie R.I."/>
            <person name="Coutinho P.M."/>
            <person name="Henrissat B."/>
            <person name="Nelson K.E."/>
        </authorList>
    </citation>
    <scope>NUCLEOTIDE SEQUENCE [LARGE SCALE GENOMIC DNA]</scope>
    <source>
        <strain evidence="4">ATCC 19189 / JCM 8958 / 23</strain>
    </source>
</reference>
<evidence type="ECO:0000313" key="4">
    <source>
        <dbReference type="Proteomes" id="UP000000927"/>
    </source>
</evidence>
<gene>
    <name evidence="3" type="ordered locus">PRU_1656</name>
</gene>
<feature type="signal peptide" evidence="2">
    <location>
        <begin position="1"/>
        <end position="28"/>
    </location>
</feature>
<dbReference type="eggNOG" id="ENOG502ZV1C">
    <property type="taxonomic scope" value="Bacteria"/>
</dbReference>
<evidence type="ECO:0000256" key="1">
    <source>
        <dbReference type="SAM" id="MobiDB-lite"/>
    </source>
</evidence>
<keyword evidence="3" id="KW-0449">Lipoprotein</keyword>